<evidence type="ECO:0000256" key="4">
    <source>
        <dbReference type="ARBA" id="ARBA00023136"/>
    </source>
</evidence>
<evidence type="ECO:0000259" key="6">
    <source>
        <dbReference type="PROSITE" id="PS52015"/>
    </source>
</evidence>
<dbReference type="PROSITE" id="PS52015">
    <property type="entry name" value="TONB_CTD"/>
    <property type="match status" value="1"/>
</dbReference>
<dbReference type="InterPro" id="IPR037682">
    <property type="entry name" value="TonB_C"/>
</dbReference>
<proteinExistence type="inferred from homology"/>
<dbReference type="InterPro" id="IPR003538">
    <property type="entry name" value="TonB"/>
</dbReference>
<evidence type="ECO:0000256" key="1">
    <source>
        <dbReference type="ARBA" id="ARBA00004167"/>
    </source>
</evidence>
<sequence>MLLWLPKKWAETALAVLLALLINLGLLLFIQLLTQSDTSWQANQVINLSVTYKMPERQDEQVEPEQLQELTAQRQSLSPPPASVLNITTLDAVADIALPDIRFTPDQPDKLVSSFSMDYSPDGLYSGSRMAVNMVTAKPVYQTPVRYPARAKSLGLEGHVTMLLSINTEGLVEQTKIQSEDPVGVFTQSARRAVMHWRFSPPDQTEWQKITIYYELDD</sequence>
<dbReference type="EMBL" id="JAPFCC010000001">
    <property type="protein sequence ID" value="MCW7552455.1"/>
    <property type="molecule type" value="Genomic_DNA"/>
</dbReference>
<dbReference type="Gene3D" id="3.30.2420.10">
    <property type="entry name" value="TonB"/>
    <property type="match status" value="1"/>
</dbReference>
<dbReference type="NCBIfam" id="TIGR01352">
    <property type="entry name" value="tonB_Cterm"/>
    <property type="match status" value="1"/>
</dbReference>
<keyword evidence="5" id="KW-0735">Signal-anchor</keyword>
<keyword evidence="8" id="KW-1185">Reference proteome</keyword>
<accession>A0ABT3MSV0</accession>
<protein>
    <recommendedName>
        <fullName evidence="5">Protein TonB</fullName>
    </recommendedName>
</protein>
<dbReference type="Pfam" id="PF03544">
    <property type="entry name" value="TonB_C"/>
    <property type="match status" value="1"/>
</dbReference>
<keyword evidence="2 5" id="KW-0812">Transmembrane</keyword>
<dbReference type="InterPro" id="IPR006260">
    <property type="entry name" value="TonB/TolA_C"/>
</dbReference>
<name>A0ABT3MSV0_9GAMM</name>
<comment type="subcellular location">
    <subcellularLocation>
        <location evidence="5">Cell inner membrane</location>
        <topology evidence="5">Single-pass membrane protein</topology>
        <orientation evidence="5">Periplasmic side</orientation>
    </subcellularLocation>
    <subcellularLocation>
        <location evidence="1">Membrane</location>
        <topology evidence="1">Single-pass membrane protein</topology>
    </subcellularLocation>
</comment>
<feature type="transmembrane region" description="Helical" evidence="5">
    <location>
        <begin position="12"/>
        <end position="33"/>
    </location>
</feature>
<evidence type="ECO:0000256" key="5">
    <source>
        <dbReference type="RuleBase" id="RU362123"/>
    </source>
</evidence>
<dbReference type="SUPFAM" id="SSF74653">
    <property type="entry name" value="TolA/TonB C-terminal domain"/>
    <property type="match status" value="1"/>
</dbReference>
<feature type="domain" description="TonB C-terminal" evidence="6">
    <location>
        <begin position="132"/>
        <end position="218"/>
    </location>
</feature>
<evidence type="ECO:0000313" key="7">
    <source>
        <dbReference type="EMBL" id="MCW7552455.1"/>
    </source>
</evidence>
<organism evidence="7 8">
    <name type="scientific">Endozoicomonas gorgoniicola</name>
    <dbReference type="NCBI Taxonomy" id="1234144"/>
    <lineage>
        <taxon>Bacteria</taxon>
        <taxon>Pseudomonadati</taxon>
        <taxon>Pseudomonadota</taxon>
        <taxon>Gammaproteobacteria</taxon>
        <taxon>Oceanospirillales</taxon>
        <taxon>Endozoicomonadaceae</taxon>
        <taxon>Endozoicomonas</taxon>
    </lineage>
</organism>
<comment type="similarity">
    <text evidence="5">Belongs to the TonB family.</text>
</comment>
<dbReference type="PRINTS" id="PR01374">
    <property type="entry name" value="TONBPROTEIN"/>
</dbReference>
<comment type="caution">
    <text evidence="7">The sequence shown here is derived from an EMBL/GenBank/DDBJ whole genome shotgun (WGS) entry which is preliminary data.</text>
</comment>
<keyword evidence="5" id="KW-0997">Cell inner membrane</keyword>
<evidence type="ECO:0000313" key="8">
    <source>
        <dbReference type="Proteomes" id="UP001209854"/>
    </source>
</evidence>
<evidence type="ECO:0000256" key="2">
    <source>
        <dbReference type="ARBA" id="ARBA00022692"/>
    </source>
</evidence>
<gene>
    <name evidence="7" type="ORF">NX722_07315</name>
</gene>
<keyword evidence="5" id="KW-0813">Transport</keyword>
<keyword evidence="4 5" id="KW-0472">Membrane</keyword>
<reference evidence="7 8" key="1">
    <citation type="submission" date="2022-10" db="EMBL/GenBank/DDBJ databases">
        <title>High-quality genome sequences of two octocoral-associated bacteria, Endozoicomonas euniceicola EF212 and Endozoicomonas gorgoniicola PS125.</title>
        <authorList>
            <person name="Chiou Y.-J."/>
            <person name="Chen Y.-H."/>
        </authorList>
    </citation>
    <scope>NUCLEOTIDE SEQUENCE [LARGE SCALE GENOMIC DNA]</scope>
    <source>
        <strain evidence="7 8">PS125</strain>
    </source>
</reference>
<dbReference type="Proteomes" id="UP001209854">
    <property type="component" value="Unassembled WGS sequence"/>
</dbReference>
<keyword evidence="3 5" id="KW-1133">Transmembrane helix</keyword>
<keyword evidence="5" id="KW-1003">Cell membrane</keyword>
<dbReference type="RefSeq" id="WP_262567414.1">
    <property type="nucleotide sequence ID" value="NZ_JAPFCC010000001.1"/>
</dbReference>
<keyword evidence="5" id="KW-0653">Protein transport</keyword>
<evidence type="ECO:0000256" key="3">
    <source>
        <dbReference type="ARBA" id="ARBA00022989"/>
    </source>
</evidence>
<comment type="function">
    <text evidence="5">Interacts with outer membrane receptor proteins that carry out high-affinity binding and energy dependent uptake into the periplasmic space of specific substrates. It could act to transduce energy from the cytoplasmic membrane to specific energy-requiring processes in the outer membrane, resulting in the release into the periplasm of ligands bound by these outer membrane proteins.</text>
</comment>